<feature type="repeat" description="PPR" evidence="3">
    <location>
        <begin position="478"/>
        <end position="512"/>
    </location>
</feature>
<gene>
    <name evidence="4" type="ORF">KSP39_PZI011564</name>
</gene>
<proteinExistence type="inferred from homology"/>
<dbReference type="Pfam" id="PF13041">
    <property type="entry name" value="PPR_2"/>
    <property type="match status" value="4"/>
</dbReference>
<accession>A0AAP0BGH9</accession>
<feature type="repeat" description="PPR" evidence="3">
    <location>
        <begin position="583"/>
        <end position="617"/>
    </location>
</feature>
<feature type="repeat" description="PPR" evidence="3">
    <location>
        <begin position="406"/>
        <end position="440"/>
    </location>
</feature>
<organism evidence="4 5">
    <name type="scientific">Platanthera zijinensis</name>
    <dbReference type="NCBI Taxonomy" id="2320716"/>
    <lineage>
        <taxon>Eukaryota</taxon>
        <taxon>Viridiplantae</taxon>
        <taxon>Streptophyta</taxon>
        <taxon>Embryophyta</taxon>
        <taxon>Tracheophyta</taxon>
        <taxon>Spermatophyta</taxon>
        <taxon>Magnoliopsida</taxon>
        <taxon>Liliopsida</taxon>
        <taxon>Asparagales</taxon>
        <taxon>Orchidaceae</taxon>
        <taxon>Orchidoideae</taxon>
        <taxon>Orchideae</taxon>
        <taxon>Orchidinae</taxon>
        <taxon>Platanthera</taxon>
    </lineage>
</organism>
<feature type="repeat" description="PPR" evidence="3">
    <location>
        <begin position="441"/>
        <end position="471"/>
    </location>
</feature>
<feature type="repeat" description="PPR" evidence="3">
    <location>
        <begin position="513"/>
        <end position="547"/>
    </location>
</feature>
<dbReference type="PANTHER" id="PTHR47936">
    <property type="entry name" value="PPR_LONG DOMAIN-CONTAINING PROTEIN"/>
    <property type="match status" value="1"/>
</dbReference>
<keyword evidence="2" id="KW-0677">Repeat</keyword>
<feature type="repeat" description="PPR" evidence="3">
    <location>
        <begin position="371"/>
        <end position="405"/>
    </location>
</feature>
<dbReference type="Pfam" id="PF01535">
    <property type="entry name" value="PPR"/>
    <property type="match status" value="2"/>
</dbReference>
<dbReference type="InterPro" id="IPR011990">
    <property type="entry name" value="TPR-like_helical_dom_sf"/>
</dbReference>
<dbReference type="Pfam" id="PF12854">
    <property type="entry name" value="PPR_1"/>
    <property type="match status" value="2"/>
</dbReference>
<dbReference type="SUPFAM" id="SSF81901">
    <property type="entry name" value="HCP-like"/>
    <property type="match status" value="1"/>
</dbReference>
<evidence type="ECO:0008006" key="6">
    <source>
        <dbReference type="Google" id="ProtNLM"/>
    </source>
</evidence>
<dbReference type="GO" id="GO:0010019">
    <property type="term" value="P:chloroplast-nucleus signaling pathway"/>
    <property type="evidence" value="ECO:0007669"/>
    <property type="project" value="TreeGrafter"/>
</dbReference>
<feature type="repeat" description="PPR" evidence="3">
    <location>
        <begin position="688"/>
        <end position="722"/>
    </location>
</feature>
<feature type="repeat" description="PPR" evidence="3">
    <location>
        <begin position="334"/>
        <end position="368"/>
    </location>
</feature>
<comment type="similarity">
    <text evidence="1">Belongs to the PPR family. P subfamily.</text>
</comment>
<comment type="caution">
    <text evidence="4">The sequence shown here is derived from an EMBL/GenBank/DDBJ whole genome shotgun (WGS) entry which is preliminary data.</text>
</comment>
<dbReference type="Proteomes" id="UP001418222">
    <property type="component" value="Unassembled WGS sequence"/>
</dbReference>
<dbReference type="Gene3D" id="1.25.40.10">
    <property type="entry name" value="Tetratricopeptide repeat domain"/>
    <property type="match status" value="7"/>
</dbReference>
<feature type="repeat" description="PPR" evidence="3">
    <location>
        <begin position="653"/>
        <end position="687"/>
    </location>
</feature>
<dbReference type="PANTHER" id="PTHR47936:SF1">
    <property type="entry name" value="PENTATRICOPEPTIDE REPEAT-CONTAINING PROTEIN GUN1, CHLOROPLASTIC"/>
    <property type="match status" value="1"/>
</dbReference>
<dbReference type="NCBIfam" id="TIGR00756">
    <property type="entry name" value="PPR"/>
    <property type="match status" value="12"/>
</dbReference>
<reference evidence="4 5" key="1">
    <citation type="journal article" date="2022" name="Nat. Plants">
        <title>Genomes of leafy and leafless Platanthera orchids illuminate the evolution of mycoheterotrophy.</title>
        <authorList>
            <person name="Li M.H."/>
            <person name="Liu K.W."/>
            <person name="Li Z."/>
            <person name="Lu H.C."/>
            <person name="Ye Q.L."/>
            <person name="Zhang D."/>
            <person name="Wang J.Y."/>
            <person name="Li Y.F."/>
            <person name="Zhong Z.M."/>
            <person name="Liu X."/>
            <person name="Yu X."/>
            <person name="Liu D.K."/>
            <person name="Tu X.D."/>
            <person name="Liu B."/>
            <person name="Hao Y."/>
            <person name="Liao X.Y."/>
            <person name="Jiang Y.T."/>
            <person name="Sun W.H."/>
            <person name="Chen J."/>
            <person name="Chen Y.Q."/>
            <person name="Ai Y."/>
            <person name="Zhai J.W."/>
            <person name="Wu S.S."/>
            <person name="Zhou Z."/>
            <person name="Hsiao Y.Y."/>
            <person name="Wu W.L."/>
            <person name="Chen Y.Y."/>
            <person name="Lin Y.F."/>
            <person name="Hsu J.L."/>
            <person name="Li C.Y."/>
            <person name="Wang Z.W."/>
            <person name="Zhao X."/>
            <person name="Zhong W.Y."/>
            <person name="Ma X.K."/>
            <person name="Ma L."/>
            <person name="Huang J."/>
            <person name="Chen G.Z."/>
            <person name="Huang M.Z."/>
            <person name="Huang L."/>
            <person name="Peng D.H."/>
            <person name="Luo Y.B."/>
            <person name="Zou S.Q."/>
            <person name="Chen S.P."/>
            <person name="Lan S."/>
            <person name="Tsai W.C."/>
            <person name="Van de Peer Y."/>
            <person name="Liu Z.J."/>
        </authorList>
    </citation>
    <scope>NUCLEOTIDE SEQUENCE [LARGE SCALE GENOMIC DNA]</scope>
    <source>
        <strain evidence="4">Lor287</strain>
    </source>
</reference>
<dbReference type="AlphaFoldDB" id="A0AAP0BGH9"/>
<dbReference type="InterPro" id="IPR002885">
    <property type="entry name" value="PPR_rpt"/>
</dbReference>
<protein>
    <recommendedName>
        <fullName evidence="6">Pentatricopeptide repeat-containing protein</fullName>
    </recommendedName>
</protein>
<evidence type="ECO:0000256" key="3">
    <source>
        <dbReference type="PROSITE-ProRule" id="PRU00708"/>
    </source>
</evidence>
<feature type="repeat" description="PPR" evidence="3">
    <location>
        <begin position="548"/>
        <end position="582"/>
    </location>
</feature>
<dbReference type="EMBL" id="JBBWWQ010000009">
    <property type="protein sequence ID" value="KAK8938493.1"/>
    <property type="molecule type" value="Genomic_DNA"/>
</dbReference>
<evidence type="ECO:0000256" key="1">
    <source>
        <dbReference type="ARBA" id="ARBA00007626"/>
    </source>
</evidence>
<dbReference type="GO" id="GO:0031930">
    <property type="term" value="P:mitochondria-nucleus signaling pathway"/>
    <property type="evidence" value="ECO:0007669"/>
    <property type="project" value="TreeGrafter"/>
</dbReference>
<evidence type="ECO:0000313" key="4">
    <source>
        <dbReference type="EMBL" id="KAK8938493.1"/>
    </source>
</evidence>
<feature type="repeat" description="PPR" evidence="3">
    <location>
        <begin position="618"/>
        <end position="652"/>
    </location>
</feature>
<dbReference type="GO" id="GO:0009507">
    <property type="term" value="C:chloroplast"/>
    <property type="evidence" value="ECO:0007669"/>
    <property type="project" value="TreeGrafter"/>
</dbReference>
<evidence type="ECO:0000313" key="5">
    <source>
        <dbReference type="Proteomes" id="UP001418222"/>
    </source>
</evidence>
<sequence length="755" mass="82827">MKYSLPPLLRGRRLFLPRHASAFPAMDTFNPAIGACDPSTSDSGLAPGASSPDNLHETDNWLQAEHLRKLLSSSDAPISPYRLLELLRSIRDSSAALQVLDWCRRHGLEAASASHAPFAFQAIFELAARENKYGNLPRLKDLLLRSIDHGYTLTQDSAALLVRSFTTGHIPSDALLAFRSLDPSLRCTNLCNHVISALLRSPDPKHQAEALSLTRNMLSPDSHCLPDTTTCSIIFSILLRRNQPADDQMLHLIVGMAGLGCFPTDTYQFTKVVVTLCRAGCVDKAWDLVHAIKNAGGTVQAPIWNALLTGLSKDRDTSRMKLVFSEMEASGLENVVTYGIIINHLAKSHNINLALQVFDKMTSPNSGVIPDTVIFNNLIDGLCKVGRTREGLCLLNHMKTHHCDPNTITFNALIDGFCKIGDIDTAHELNDRMSKEGVLPNIITLNTLISGMCRNGRVSGALNFFHEKKITWENAKGNAITYCILIGAFLHANNVSKAMELFDEMIEKGHSPDSVTYFTMISGLSMAGRIDDARSMASAMRRDGFQLDTKSYNILIAGFGKKKKLNEAAQLFGEMSEAGIKPDVVTYNTLIDAYCKSGDFPMAETLLTNMTDGNCKPSLVTYGTLIQGFCKKGDHDGAEKIFQSMKDLHVEPNAAIYNILIGSFCSGGEIGMAISHLDHMRKNGVPPNVITYNTILKGLCENNISGKAFEVIDQMKAERCSPNARTVEILTGWLPAIGETKRLRCFMEGHDASFS</sequence>
<name>A0AAP0BGH9_9ASPA</name>
<evidence type="ECO:0000256" key="2">
    <source>
        <dbReference type="ARBA" id="ARBA00022737"/>
    </source>
</evidence>
<dbReference type="PROSITE" id="PS51375">
    <property type="entry name" value="PPR"/>
    <property type="match status" value="11"/>
</dbReference>
<keyword evidence="5" id="KW-1185">Reference proteome</keyword>